<proteinExistence type="predicted"/>
<dbReference type="EMBL" id="JAVIZQ010000001">
    <property type="protein sequence ID" value="MDR6142374.1"/>
    <property type="molecule type" value="Genomic_DNA"/>
</dbReference>
<keyword evidence="3" id="KW-1185">Reference proteome</keyword>
<protein>
    <recommendedName>
        <fullName evidence="1">HNH nuclease domain-containing protein</fullName>
    </recommendedName>
</protein>
<gene>
    <name evidence="2" type="ORF">QE375_001928</name>
</gene>
<reference evidence="2 3" key="1">
    <citation type="submission" date="2023-08" db="EMBL/GenBank/DDBJ databases">
        <title>Functional and genomic diversity of the sorghum phyllosphere microbiome.</title>
        <authorList>
            <person name="Shade A."/>
        </authorList>
    </citation>
    <scope>NUCLEOTIDE SEQUENCE [LARGE SCALE GENOMIC DNA]</scope>
    <source>
        <strain evidence="2 3">SORGH_AS_0445</strain>
    </source>
</reference>
<dbReference type="InterPro" id="IPR003615">
    <property type="entry name" value="HNH_nuc"/>
</dbReference>
<dbReference type="Pfam" id="PF01844">
    <property type="entry name" value="HNH"/>
    <property type="match status" value="1"/>
</dbReference>
<accession>A0ABU1HQP7</accession>
<dbReference type="Gene3D" id="1.10.30.50">
    <property type="match status" value="1"/>
</dbReference>
<dbReference type="SMART" id="SM00507">
    <property type="entry name" value="HNHc"/>
    <property type="match status" value="1"/>
</dbReference>
<evidence type="ECO:0000313" key="2">
    <source>
        <dbReference type="EMBL" id="MDR6142374.1"/>
    </source>
</evidence>
<sequence>MVLFMPQGRPAIPAQMKRDLLAEAGYRCSIPACRIPEPLELEHIDDWAKVREHRFENMIVLCRNCHHLFKAKRIDKRFIRHIKANLAVLSGRYSEIERRLVEMLYERGDESVMLDANDLTHLSMRNLLRDGLVAVIRPPQIETRISVPGNPIRTRTGADGAAYASGGRYTGGYELWNLTGAGRELAKRWFSAELISPDSAE</sequence>
<name>A0ABU1HQP7_9MICO</name>
<evidence type="ECO:0000313" key="3">
    <source>
        <dbReference type="Proteomes" id="UP001249291"/>
    </source>
</evidence>
<comment type="caution">
    <text evidence="2">The sequence shown here is derived from an EMBL/GenBank/DDBJ whole genome shotgun (WGS) entry which is preliminary data.</text>
</comment>
<dbReference type="Proteomes" id="UP001249291">
    <property type="component" value="Unassembled WGS sequence"/>
</dbReference>
<dbReference type="RefSeq" id="WP_309690284.1">
    <property type="nucleotide sequence ID" value="NZ_JAVIZQ010000001.1"/>
</dbReference>
<evidence type="ECO:0000259" key="1">
    <source>
        <dbReference type="SMART" id="SM00507"/>
    </source>
</evidence>
<dbReference type="CDD" id="cd00085">
    <property type="entry name" value="HNHc"/>
    <property type="match status" value="1"/>
</dbReference>
<feature type="domain" description="HNH nuclease" evidence="1">
    <location>
        <begin position="16"/>
        <end position="67"/>
    </location>
</feature>
<organism evidence="2 3">
    <name type="scientific">Microbacterium foliorum</name>
    <dbReference type="NCBI Taxonomy" id="104336"/>
    <lineage>
        <taxon>Bacteria</taxon>
        <taxon>Bacillati</taxon>
        <taxon>Actinomycetota</taxon>
        <taxon>Actinomycetes</taxon>
        <taxon>Micrococcales</taxon>
        <taxon>Microbacteriaceae</taxon>
        <taxon>Microbacterium</taxon>
    </lineage>
</organism>
<dbReference type="InterPro" id="IPR002711">
    <property type="entry name" value="HNH"/>
</dbReference>